<dbReference type="Gene3D" id="1.25.40.10">
    <property type="entry name" value="Tetratricopeptide repeat domain"/>
    <property type="match status" value="4"/>
</dbReference>
<evidence type="ECO:0000256" key="7">
    <source>
        <dbReference type="ARBA" id="ARBA00047597"/>
    </source>
</evidence>
<dbReference type="EC" id="2.4.2.31" evidence="9"/>
<evidence type="ECO:0000256" key="1">
    <source>
        <dbReference type="ARBA" id="ARBA00009558"/>
    </source>
</evidence>
<dbReference type="SUPFAM" id="SSF81901">
    <property type="entry name" value="HCP-like"/>
    <property type="match status" value="2"/>
</dbReference>
<keyword evidence="5" id="KW-0677">Repeat</keyword>
<dbReference type="InterPro" id="IPR000768">
    <property type="entry name" value="ART"/>
</dbReference>
<dbReference type="SUPFAM" id="SSF56399">
    <property type="entry name" value="ADP-ribosylation"/>
    <property type="match status" value="1"/>
</dbReference>
<evidence type="ECO:0000256" key="2">
    <source>
        <dbReference type="ARBA" id="ARBA00022676"/>
    </source>
</evidence>
<feature type="repeat" description="TPR" evidence="8">
    <location>
        <begin position="714"/>
        <end position="747"/>
    </location>
</feature>
<dbReference type="PROSITE" id="PS51996">
    <property type="entry name" value="TR_MART"/>
    <property type="match status" value="1"/>
</dbReference>
<dbReference type="PANTHER" id="PTHR45641:SF19">
    <property type="entry name" value="NEPHROCYSTIN-3"/>
    <property type="match status" value="1"/>
</dbReference>
<evidence type="ECO:0000313" key="11">
    <source>
        <dbReference type="EMBL" id="CAF1314724.1"/>
    </source>
</evidence>
<feature type="compositionally biased region" description="Low complexity" evidence="10">
    <location>
        <begin position="11"/>
        <end position="21"/>
    </location>
</feature>
<dbReference type="PROSITE" id="PS50293">
    <property type="entry name" value="TPR_REGION"/>
    <property type="match status" value="5"/>
</dbReference>
<comment type="catalytic activity">
    <reaction evidence="7 9">
        <text>L-arginyl-[protein] + NAD(+) = N(omega)-(ADP-D-ribosyl)-L-arginyl-[protein] + nicotinamide + H(+)</text>
        <dbReference type="Rhea" id="RHEA:19149"/>
        <dbReference type="Rhea" id="RHEA-COMP:10532"/>
        <dbReference type="Rhea" id="RHEA-COMP:15087"/>
        <dbReference type="ChEBI" id="CHEBI:15378"/>
        <dbReference type="ChEBI" id="CHEBI:17154"/>
        <dbReference type="ChEBI" id="CHEBI:29965"/>
        <dbReference type="ChEBI" id="CHEBI:57540"/>
        <dbReference type="ChEBI" id="CHEBI:142554"/>
        <dbReference type="EC" id="2.4.2.31"/>
    </reaction>
</comment>
<keyword evidence="4" id="KW-0548">Nucleotidyltransferase</keyword>
<feature type="repeat" description="TPR" evidence="8">
    <location>
        <begin position="756"/>
        <end position="789"/>
    </location>
</feature>
<name>A0A815LLM7_9BILA</name>
<dbReference type="EMBL" id="CAJNOI010000599">
    <property type="protein sequence ID" value="CAF1314724.1"/>
    <property type="molecule type" value="Genomic_DNA"/>
</dbReference>
<dbReference type="Pfam" id="PF01129">
    <property type="entry name" value="ART"/>
    <property type="match status" value="1"/>
</dbReference>
<dbReference type="OrthoDB" id="626167at2759"/>
<evidence type="ECO:0000256" key="6">
    <source>
        <dbReference type="ARBA" id="ARBA00022803"/>
    </source>
</evidence>
<feature type="repeat" description="TPR" evidence="8">
    <location>
        <begin position="672"/>
        <end position="705"/>
    </location>
</feature>
<dbReference type="Proteomes" id="UP000663832">
    <property type="component" value="Unassembled WGS sequence"/>
</dbReference>
<evidence type="ECO:0000256" key="10">
    <source>
        <dbReference type="SAM" id="MobiDB-lite"/>
    </source>
</evidence>
<feature type="repeat" description="TPR" evidence="8">
    <location>
        <begin position="546"/>
        <end position="579"/>
    </location>
</feature>
<sequence length="895" mass="102183">MGAQQSKKNVSSKTSSGTTNITITTTVPSTRQRIAQNYLLVWADANIDLTNKDCQNTLTQLRTVVNDVIMFNQSDACIQFLDQTNDEQAFVITSGSLGQHLVHEIHGMSTLDAIYIFCDKVSYHKQWIKNWKKIKGVHNDIKDICDALKGDIKQVNQDSIPISFVTTTEAVSSENLNQLEPNYMYTQIFKDILLEMEHDHEQAIKILAVHCCQFYSDNMTELNIIDEFKRDYRREQAIWWYTRECFTYQMLNRALRTLDADTIINMGFFIRDLHQQIHQLHEQQLPDYHGKPFLVYRGQGLLTHDFDKLKKTTGSLMSFNNFLSTSTKRDISFRFAKGALRNTDMVGILFIMTIDPRVSSTPFASIKKVSYYKTEKEILFSMHTVFRVGAIKQLDNNDPLYEVELQLTTDDDEQLRQLTKCISEEVVGVTGWHRLGKLLLQTGHFNKAEELYKVLLQQSSSESGKALYYSSLGYVKHCQGNYEQAMEYYEKTREILEKPLPALGTSYNNIGETHRQMGEYSKALSFFEKALGIYEKTLFANHPSLPNSYNNIGLMYYNMGEYSKALSFYEKSLEIYEKTLPANHRDLALSYNNIGGVYSDMGDYSTALSFHEKSLGIYEKTLPANHPSLALSYNNIGLMYYKIGDYLTALSFFEKALGIYEKTLPASHPSLALSYNNIGGVYANMGEYSKARSFHEKSLGIYEKNLPANHPDLAMSYNNTGLMYYNMGEYSKALSFFEKSLGIYEKALPANHPSLALSYNNIGGAYNGMREYSKALSFYEKSLGIYEKTLPANHPDLVIPYNNIGEAHREMGEYSKALLFYEKALGIYEKTLSANHASLAMSYNNIGTMYDKIGEYSKAISFYEHALNILNNALPPNHPHIKTTKDSIEIVKKKL</sequence>
<dbReference type="PANTHER" id="PTHR45641">
    <property type="entry name" value="TETRATRICOPEPTIDE REPEAT PROTEIN (AFU_ORTHOLOGUE AFUA_6G03870)"/>
    <property type="match status" value="1"/>
</dbReference>
<dbReference type="Gene3D" id="3.90.176.10">
    <property type="entry name" value="Toxin ADP-ribosyltransferase, Chain A, domain 1"/>
    <property type="match status" value="1"/>
</dbReference>
<organism evidence="12 13">
    <name type="scientific">Adineta steineri</name>
    <dbReference type="NCBI Taxonomy" id="433720"/>
    <lineage>
        <taxon>Eukaryota</taxon>
        <taxon>Metazoa</taxon>
        <taxon>Spiralia</taxon>
        <taxon>Gnathifera</taxon>
        <taxon>Rotifera</taxon>
        <taxon>Eurotatoria</taxon>
        <taxon>Bdelloidea</taxon>
        <taxon>Adinetida</taxon>
        <taxon>Adinetidae</taxon>
        <taxon>Adineta</taxon>
    </lineage>
</organism>
<evidence type="ECO:0000313" key="12">
    <source>
        <dbReference type="EMBL" id="CAF1410117.1"/>
    </source>
</evidence>
<feature type="repeat" description="TPR" evidence="8">
    <location>
        <begin position="798"/>
        <end position="831"/>
    </location>
</feature>
<feature type="repeat" description="TPR" evidence="8">
    <location>
        <begin position="840"/>
        <end position="873"/>
    </location>
</feature>
<feature type="region of interest" description="Disordered" evidence="10">
    <location>
        <begin position="1"/>
        <end position="21"/>
    </location>
</feature>
<accession>A0A815LLM7</accession>
<dbReference type="InterPro" id="IPR011990">
    <property type="entry name" value="TPR-like_helical_dom_sf"/>
</dbReference>
<dbReference type="InterPro" id="IPR019734">
    <property type="entry name" value="TPR_rpt"/>
</dbReference>
<evidence type="ECO:0000256" key="4">
    <source>
        <dbReference type="ARBA" id="ARBA00022695"/>
    </source>
</evidence>
<dbReference type="Pfam" id="PF13374">
    <property type="entry name" value="TPR_10"/>
    <property type="match status" value="1"/>
</dbReference>
<evidence type="ECO:0000256" key="3">
    <source>
        <dbReference type="ARBA" id="ARBA00022679"/>
    </source>
</evidence>
<dbReference type="EMBL" id="CAJNOM010000388">
    <property type="protein sequence ID" value="CAF1410117.1"/>
    <property type="molecule type" value="Genomic_DNA"/>
</dbReference>
<evidence type="ECO:0000256" key="9">
    <source>
        <dbReference type="RuleBase" id="RU361228"/>
    </source>
</evidence>
<feature type="repeat" description="TPR" evidence="8">
    <location>
        <begin position="588"/>
        <end position="621"/>
    </location>
</feature>
<protein>
    <recommendedName>
        <fullName evidence="9">NAD(P)(+)--arginine ADP-ribosyltransferase</fullName>
        <ecNumber evidence="9">2.4.2.31</ecNumber>
    </recommendedName>
    <alternativeName>
        <fullName evidence="9">Mono(ADP-ribosyl)transferase</fullName>
    </alternativeName>
</protein>
<comment type="caution">
    <text evidence="12">The sequence shown here is derived from an EMBL/GenBank/DDBJ whole genome shotgun (WGS) entry which is preliminary data.</text>
</comment>
<keyword evidence="3 9" id="KW-0808">Transferase</keyword>
<evidence type="ECO:0000256" key="8">
    <source>
        <dbReference type="PROSITE-ProRule" id="PRU00339"/>
    </source>
</evidence>
<comment type="similarity">
    <text evidence="1 9">Belongs to the Arg-specific ADP-ribosyltransferase family.</text>
</comment>
<gene>
    <name evidence="11" type="ORF">BJG266_LOCUS33010</name>
    <name evidence="12" type="ORF">QVE165_LOCUS37433</name>
</gene>
<dbReference type="Pfam" id="PF13424">
    <property type="entry name" value="TPR_12"/>
    <property type="match status" value="5"/>
</dbReference>
<dbReference type="SMART" id="SM00028">
    <property type="entry name" value="TPR"/>
    <property type="match status" value="11"/>
</dbReference>
<dbReference type="PROSITE" id="PS50005">
    <property type="entry name" value="TPR"/>
    <property type="match status" value="10"/>
</dbReference>
<dbReference type="AlphaFoldDB" id="A0A815LLM7"/>
<keyword evidence="2 9" id="KW-0328">Glycosyltransferase</keyword>
<feature type="repeat" description="TPR" evidence="8">
    <location>
        <begin position="630"/>
        <end position="663"/>
    </location>
</feature>
<evidence type="ECO:0000256" key="5">
    <source>
        <dbReference type="ARBA" id="ARBA00022737"/>
    </source>
</evidence>
<keyword evidence="13" id="KW-1185">Reference proteome</keyword>
<keyword evidence="9" id="KW-0520">NAD</keyword>
<dbReference type="Proteomes" id="UP000663877">
    <property type="component" value="Unassembled WGS sequence"/>
</dbReference>
<dbReference type="PRINTS" id="PR00381">
    <property type="entry name" value="KINESINLIGHT"/>
</dbReference>
<dbReference type="GO" id="GO:0005576">
    <property type="term" value="C:extracellular region"/>
    <property type="evidence" value="ECO:0007669"/>
    <property type="project" value="InterPro"/>
</dbReference>
<keyword evidence="9" id="KW-0521">NADP</keyword>
<proteinExistence type="inferred from homology"/>
<keyword evidence="6 8" id="KW-0802">TPR repeat</keyword>
<evidence type="ECO:0000313" key="13">
    <source>
        <dbReference type="Proteomes" id="UP000663832"/>
    </source>
</evidence>
<reference evidence="12" key="1">
    <citation type="submission" date="2021-02" db="EMBL/GenBank/DDBJ databases">
        <authorList>
            <person name="Nowell W R."/>
        </authorList>
    </citation>
    <scope>NUCLEOTIDE SEQUENCE</scope>
</reference>
<feature type="repeat" description="TPR" evidence="8">
    <location>
        <begin position="504"/>
        <end position="537"/>
    </location>
</feature>
<feature type="repeat" description="TPR" evidence="8">
    <location>
        <begin position="466"/>
        <end position="499"/>
    </location>
</feature>